<evidence type="ECO:0000259" key="1">
    <source>
        <dbReference type="SMART" id="SM00966"/>
    </source>
</evidence>
<reference evidence="2 3" key="1">
    <citation type="journal article" date="2015" name="Nature">
        <title>rRNA introns, odd ribosomes, and small enigmatic genomes across a large radiation of phyla.</title>
        <authorList>
            <person name="Brown C.T."/>
            <person name="Hug L.A."/>
            <person name="Thomas B.C."/>
            <person name="Sharon I."/>
            <person name="Castelle C.J."/>
            <person name="Singh A."/>
            <person name="Wilkins M.J."/>
            <person name="Williams K.H."/>
            <person name="Banfield J.F."/>
        </authorList>
    </citation>
    <scope>NUCLEOTIDE SEQUENCE [LARGE SCALE GENOMIC DNA]</scope>
</reference>
<accession>A0A0G0T6U3</accession>
<dbReference type="Pfam" id="PF04014">
    <property type="entry name" value="MazE_antitoxin"/>
    <property type="match status" value="1"/>
</dbReference>
<name>A0A0G0T6U3_9BACT</name>
<dbReference type="InterPro" id="IPR037914">
    <property type="entry name" value="SpoVT-AbrB_sf"/>
</dbReference>
<sequence>MKNKTKQKEGKAVRKEAKTVVYGTSPVSSRGQLVIPAKLRKAQNIQPGDTLIFTGVPDTNYFTVLNANAFEGFTKDLQNLLGHEPLPTKEKKKGK</sequence>
<dbReference type="SMART" id="SM00966">
    <property type="entry name" value="SpoVT_AbrB"/>
    <property type="match status" value="1"/>
</dbReference>
<comment type="caution">
    <text evidence="2">The sequence shown here is derived from an EMBL/GenBank/DDBJ whole genome shotgun (WGS) entry which is preliminary data.</text>
</comment>
<gene>
    <name evidence="2" type="ORF">UT77_C0001G0286</name>
</gene>
<dbReference type="EMBL" id="LBYB01000001">
    <property type="protein sequence ID" value="KKR42835.1"/>
    <property type="molecule type" value="Genomic_DNA"/>
</dbReference>
<dbReference type="Gene3D" id="2.10.260.10">
    <property type="match status" value="1"/>
</dbReference>
<dbReference type="Proteomes" id="UP000034881">
    <property type="component" value="Unassembled WGS sequence"/>
</dbReference>
<protein>
    <submittedName>
        <fullName evidence="2">Transcriptional regulator, AbrB family</fullName>
    </submittedName>
</protein>
<feature type="domain" description="SpoVT-AbrB" evidence="1">
    <location>
        <begin position="25"/>
        <end position="72"/>
    </location>
</feature>
<dbReference type="GO" id="GO:0003677">
    <property type="term" value="F:DNA binding"/>
    <property type="evidence" value="ECO:0007669"/>
    <property type="project" value="InterPro"/>
</dbReference>
<dbReference type="InterPro" id="IPR007159">
    <property type="entry name" value="SpoVT-AbrB_dom"/>
</dbReference>
<dbReference type="NCBIfam" id="TIGR01439">
    <property type="entry name" value="lp_hng_hel_AbrB"/>
    <property type="match status" value="1"/>
</dbReference>
<evidence type="ECO:0000313" key="3">
    <source>
        <dbReference type="Proteomes" id="UP000034881"/>
    </source>
</evidence>
<proteinExistence type="predicted"/>
<dbReference type="AlphaFoldDB" id="A0A0G0T6U3"/>
<evidence type="ECO:0000313" key="2">
    <source>
        <dbReference type="EMBL" id="KKR42835.1"/>
    </source>
</evidence>
<organism evidence="2 3">
    <name type="scientific">Candidatus Daviesbacteria bacterium GW2011_GWC2_40_12</name>
    <dbReference type="NCBI Taxonomy" id="1618431"/>
    <lineage>
        <taxon>Bacteria</taxon>
        <taxon>Candidatus Daviesiibacteriota</taxon>
    </lineage>
</organism>
<dbReference type="SUPFAM" id="SSF89447">
    <property type="entry name" value="AbrB/MazE/MraZ-like"/>
    <property type="match status" value="1"/>
</dbReference>